<evidence type="ECO:0000313" key="1">
    <source>
        <dbReference type="EMBL" id="RDY32163.1"/>
    </source>
</evidence>
<protein>
    <submittedName>
        <fullName evidence="1">DUF1062 domain-containing protein</fullName>
    </submittedName>
</protein>
<sequence length="198" mass="23232">MSYLRKIEYTITPNESFKILRNCSGCGCKTIFHNTNSFRVNANGSKIDVWLIYQCIKCKHTNNLTVYERCRPESILQEEYEGYLSNCNKLAFEYGTDSQFFAKNRVEVDWSNIKYIINRKNDMLLETDQFFHEGDLLVVNNSYALKIRTDKVVSEILNLTRSELKRLEKSGIIVVTKEKQEHKIMVEIKGELYSDRTI</sequence>
<dbReference type="Pfam" id="PF06353">
    <property type="entry name" value="DUF1062"/>
    <property type="match status" value="1"/>
</dbReference>
<keyword evidence="2" id="KW-1185">Reference proteome</keyword>
<comment type="caution">
    <text evidence="1">The sequence shown here is derived from an EMBL/GenBank/DDBJ whole genome shotgun (WGS) entry which is preliminary data.</text>
</comment>
<gene>
    <name evidence="1" type="ORF">CG710_005635</name>
</gene>
<organism evidence="1 2">
    <name type="scientific">Lachnotalea glycerini</name>
    <dbReference type="NCBI Taxonomy" id="1763509"/>
    <lineage>
        <taxon>Bacteria</taxon>
        <taxon>Bacillati</taxon>
        <taxon>Bacillota</taxon>
        <taxon>Clostridia</taxon>
        <taxon>Lachnospirales</taxon>
        <taxon>Lachnospiraceae</taxon>
        <taxon>Lachnotalea</taxon>
    </lineage>
</organism>
<name>A0A371JHF8_9FIRM</name>
<accession>A0A371JHF8</accession>
<dbReference type="InterPro" id="IPR009412">
    <property type="entry name" value="DUF1062"/>
</dbReference>
<dbReference type="RefSeq" id="WP_094380453.1">
    <property type="nucleotide sequence ID" value="NZ_NOKA02000005.1"/>
</dbReference>
<reference evidence="1 2" key="1">
    <citation type="journal article" date="2017" name="Genome Announc.">
        <title>Draft Genome Sequence of a Sporulating and Motile Strain of Lachnotalea glycerini Isolated from Water in Quebec City, Canada.</title>
        <authorList>
            <person name="Maheux A.F."/>
            <person name="Boudreau D.K."/>
            <person name="Berube E."/>
            <person name="Boissinot M."/>
            <person name="Raymond F."/>
            <person name="Brodeur S."/>
            <person name="Corbeil J."/>
            <person name="Isabel S."/>
            <person name="Omar R.F."/>
            <person name="Bergeron M.G."/>
        </authorList>
    </citation>
    <scope>NUCLEOTIDE SEQUENCE [LARGE SCALE GENOMIC DNA]</scope>
    <source>
        <strain evidence="1 2">CCRI-19302</strain>
    </source>
</reference>
<evidence type="ECO:0000313" key="2">
    <source>
        <dbReference type="Proteomes" id="UP000216411"/>
    </source>
</evidence>
<dbReference type="OrthoDB" id="9810886at2"/>
<dbReference type="Proteomes" id="UP000216411">
    <property type="component" value="Unassembled WGS sequence"/>
</dbReference>
<proteinExistence type="predicted"/>
<dbReference type="AlphaFoldDB" id="A0A371JHF8"/>
<dbReference type="EMBL" id="NOKA02000005">
    <property type="protein sequence ID" value="RDY32163.1"/>
    <property type="molecule type" value="Genomic_DNA"/>
</dbReference>